<dbReference type="InterPro" id="IPR048366">
    <property type="entry name" value="TNP-like_GBD"/>
</dbReference>
<evidence type="ECO:0000313" key="2">
    <source>
        <dbReference type="EMBL" id="CAB4010233.1"/>
    </source>
</evidence>
<dbReference type="AlphaFoldDB" id="A0A6S7I1C0"/>
<keyword evidence="3" id="KW-1185">Reference proteome</keyword>
<evidence type="ECO:0000259" key="1">
    <source>
        <dbReference type="Pfam" id="PF21788"/>
    </source>
</evidence>
<dbReference type="EMBL" id="CACRXK020006718">
    <property type="protein sequence ID" value="CAB4010233.1"/>
    <property type="molecule type" value="Genomic_DNA"/>
</dbReference>
<organism evidence="2 3">
    <name type="scientific">Paramuricea clavata</name>
    <name type="common">Red gorgonian</name>
    <name type="synonym">Violescent sea-whip</name>
    <dbReference type="NCBI Taxonomy" id="317549"/>
    <lineage>
        <taxon>Eukaryota</taxon>
        <taxon>Metazoa</taxon>
        <taxon>Cnidaria</taxon>
        <taxon>Anthozoa</taxon>
        <taxon>Octocorallia</taxon>
        <taxon>Malacalcyonacea</taxon>
        <taxon>Plexauridae</taxon>
        <taxon>Paramuricea</taxon>
    </lineage>
</organism>
<gene>
    <name evidence="2" type="ORF">PACLA_8A010998</name>
</gene>
<protein>
    <recommendedName>
        <fullName evidence="1">Transposable element P transposase-like GTP-binding insertion domain-containing protein</fullName>
    </recommendedName>
</protein>
<proteinExistence type="predicted"/>
<comment type="caution">
    <text evidence="2">The sequence shown here is derived from an EMBL/GenBank/DDBJ whole genome shotgun (WGS) entry which is preliminary data.</text>
</comment>
<dbReference type="Pfam" id="PF21788">
    <property type="entry name" value="TNP-like_GBD"/>
    <property type="match status" value="1"/>
</dbReference>
<evidence type="ECO:0000313" key="3">
    <source>
        <dbReference type="Proteomes" id="UP001152795"/>
    </source>
</evidence>
<reference evidence="2" key="1">
    <citation type="submission" date="2020-04" db="EMBL/GenBank/DDBJ databases">
        <authorList>
            <person name="Alioto T."/>
            <person name="Alioto T."/>
            <person name="Gomez Garrido J."/>
        </authorList>
    </citation>
    <scope>NUCLEOTIDE SEQUENCE</scope>
    <source>
        <strain evidence="2">A484AB</strain>
    </source>
</reference>
<name>A0A6S7I1C0_PARCT</name>
<sequence>MQRICHLLDMFEPALCLSTSLTDLATQLDTTVLLPWLTEIAQDENIKFFLSDQVHAVPTYTVIVDSSLEFTTYVYNWPIPGDHKICNDHKHSIKSVEDVRELLSTIKTSKICEGVCEGCESRCIECQVIMETSDELCNPCSKASKQLKKRTEKRTKVIPINANFLESGFHLGTVFGSLCDIPHLMKTAQNCLYNSGSGSCSRLMWNYGQYPLFRHIADIFYWDQAVALHVLPKLTLEHIVLTSFSKMKVKLATQVLSRSVALALEESGNSKVLGTAEFYSMMNDFFDCTNVRSLREHERKRNDLIKTYTAIDDDRFDWLHDVFLKYLENWKRSTVERAGQYSADDRGKMFLSSQTHEGLQIAVHFHVEAIQFLLQQGFQYVLSERFMQDVLEDYFGHQRAKGGRADNPSAYEFGYNDLTIAAQRDIAPVVRGNVGGPIREKEMVHCKL</sequence>
<feature type="domain" description="Transposable element P transposase-like GTP-binding insertion" evidence="1">
    <location>
        <begin position="183"/>
        <end position="300"/>
    </location>
</feature>
<dbReference type="OrthoDB" id="2441813at2759"/>
<dbReference type="Proteomes" id="UP001152795">
    <property type="component" value="Unassembled WGS sequence"/>
</dbReference>
<accession>A0A6S7I1C0</accession>